<dbReference type="Gene3D" id="2.40.50.100">
    <property type="match status" value="1"/>
</dbReference>
<keyword evidence="6 8" id="KW-0275">Fatty acid biosynthesis</keyword>
<evidence type="ECO:0000256" key="3">
    <source>
        <dbReference type="ARBA" id="ARBA00022516"/>
    </source>
</evidence>
<dbReference type="PANTHER" id="PTHR45266:SF3">
    <property type="entry name" value="OXALOACETATE DECARBOXYLASE ALPHA CHAIN"/>
    <property type="match status" value="1"/>
</dbReference>
<dbReference type="InterPro" id="IPR011053">
    <property type="entry name" value="Single_hybrid_motif"/>
</dbReference>
<dbReference type="PANTHER" id="PTHR45266">
    <property type="entry name" value="OXALOACETATE DECARBOXYLASE ALPHA CHAIN"/>
    <property type="match status" value="1"/>
</dbReference>
<dbReference type="InterPro" id="IPR050709">
    <property type="entry name" value="Biotin_Carboxyl_Carrier/Decarb"/>
</dbReference>
<dbReference type="PROSITE" id="PS50968">
    <property type="entry name" value="BIOTINYL_LIPOYL"/>
    <property type="match status" value="1"/>
</dbReference>
<evidence type="ECO:0000313" key="10">
    <source>
        <dbReference type="EMBL" id="MBP1888639.1"/>
    </source>
</evidence>
<evidence type="ECO:0000259" key="9">
    <source>
        <dbReference type="PROSITE" id="PS50968"/>
    </source>
</evidence>
<dbReference type="Proteomes" id="UP000783390">
    <property type="component" value="Unassembled WGS sequence"/>
</dbReference>
<dbReference type="CDD" id="cd06850">
    <property type="entry name" value="biotinyl_domain"/>
    <property type="match status" value="1"/>
</dbReference>
<keyword evidence="4 8" id="KW-0276">Fatty acid metabolism</keyword>
<organism evidence="10 11">
    <name type="scientific">Clostridium moniliforme</name>
    <dbReference type="NCBI Taxonomy" id="39489"/>
    <lineage>
        <taxon>Bacteria</taxon>
        <taxon>Bacillati</taxon>
        <taxon>Bacillota</taxon>
        <taxon>Clostridia</taxon>
        <taxon>Eubacteriales</taxon>
        <taxon>Clostridiaceae</taxon>
        <taxon>Clostridium</taxon>
    </lineage>
</organism>
<evidence type="ECO:0000256" key="4">
    <source>
        <dbReference type="ARBA" id="ARBA00022832"/>
    </source>
</evidence>
<dbReference type="PROSITE" id="PS00188">
    <property type="entry name" value="BIOTIN"/>
    <property type="match status" value="1"/>
</dbReference>
<dbReference type="NCBIfam" id="TIGR00531">
    <property type="entry name" value="BCCP"/>
    <property type="match status" value="1"/>
</dbReference>
<feature type="domain" description="Lipoyl-binding" evidence="9">
    <location>
        <begin position="91"/>
        <end position="168"/>
    </location>
</feature>
<keyword evidence="5 8" id="KW-0443">Lipid metabolism</keyword>
<dbReference type="InterPro" id="IPR001882">
    <property type="entry name" value="Biotin_BS"/>
</dbReference>
<evidence type="ECO:0000256" key="5">
    <source>
        <dbReference type="ARBA" id="ARBA00023098"/>
    </source>
</evidence>
<comment type="function">
    <text evidence="8">This protein is a component of the acetyl coenzyme A carboxylase complex; first, biotin carboxylase catalyzes the carboxylation of the carrier protein and then the transcarboxylase transfers the carboxyl group to form malonyl-CoA.</text>
</comment>
<accession>A0ABS4EXB3</accession>
<dbReference type="InterPro" id="IPR000089">
    <property type="entry name" value="Biotin_lipoyl"/>
</dbReference>
<proteinExistence type="predicted"/>
<comment type="caution">
    <text evidence="10">The sequence shown here is derived from an EMBL/GenBank/DDBJ whole genome shotgun (WGS) entry which is preliminary data.</text>
</comment>
<dbReference type="RefSeq" id="WP_209795373.1">
    <property type="nucleotide sequence ID" value="NZ_JAGGJZ010000001.1"/>
</dbReference>
<gene>
    <name evidence="10" type="ORF">J2Z53_000218</name>
</gene>
<evidence type="ECO:0000313" key="11">
    <source>
        <dbReference type="Proteomes" id="UP000783390"/>
    </source>
</evidence>
<dbReference type="SUPFAM" id="SSF51230">
    <property type="entry name" value="Single hybrid motif"/>
    <property type="match status" value="1"/>
</dbReference>
<evidence type="ECO:0000256" key="1">
    <source>
        <dbReference type="ARBA" id="ARBA00005194"/>
    </source>
</evidence>
<reference evidence="10 11" key="1">
    <citation type="submission" date="2021-03" db="EMBL/GenBank/DDBJ databases">
        <title>Genomic Encyclopedia of Type Strains, Phase IV (KMG-IV): sequencing the most valuable type-strain genomes for metagenomic binning, comparative biology and taxonomic classification.</title>
        <authorList>
            <person name="Goeker M."/>
        </authorList>
    </citation>
    <scope>NUCLEOTIDE SEQUENCE [LARGE SCALE GENOMIC DNA]</scope>
    <source>
        <strain evidence="10 11">DSM 3984</strain>
    </source>
</reference>
<name>A0ABS4EXB3_9CLOT</name>
<dbReference type="PRINTS" id="PR01071">
    <property type="entry name" value="ACOABIOTINCC"/>
</dbReference>
<dbReference type="InterPro" id="IPR001249">
    <property type="entry name" value="AcCoA_biotinCC"/>
</dbReference>
<dbReference type="EMBL" id="JAGGJZ010000001">
    <property type="protein sequence ID" value="MBP1888639.1"/>
    <property type="molecule type" value="Genomic_DNA"/>
</dbReference>
<protein>
    <recommendedName>
        <fullName evidence="2 8">Biotin carboxyl carrier protein of acetyl-CoA carboxylase</fullName>
    </recommendedName>
</protein>
<sequence>MDISEIKELIELINNSDLAYFEYKDKNSNIKMDKSLTREVNNLNKQDNNKKINTGDKVLEKNILEKKLSDEVKEDKTNNLKENINEKEEISGSIVTSPMVGTFYGSPSPDSESFVKVGDPVKKGDVLCIIEAMKLMNEIESEFSGTVAEILVKDGDMVEYGTPLFKIKEGI</sequence>
<comment type="pathway">
    <text evidence="1 8">Lipid metabolism; fatty acid biosynthesis.</text>
</comment>
<keyword evidence="7 8" id="KW-0092">Biotin</keyword>
<evidence type="ECO:0000256" key="7">
    <source>
        <dbReference type="ARBA" id="ARBA00023267"/>
    </source>
</evidence>
<evidence type="ECO:0000256" key="2">
    <source>
        <dbReference type="ARBA" id="ARBA00017562"/>
    </source>
</evidence>
<evidence type="ECO:0000256" key="6">
    <source>
        <dbReference type="ARBA" id="ARBA00023160"/>
    </source>
</evidence>
<dbReference type="Pfam" id="PF00364">
    <property type="entry name" value="Biotin_lipoyl"/>
    <property type="match status" value="1"/>
</dbReference>
<evidence type="ECO:0000256" key="8">
    <source>
        <dbReference type="RuleBase" id="RU364072"/>
    </source>
</evidence>
<keyword evidence="3 8" id="KW-0444">Lipid biosynthesis</keyword>
<keyword evidence="11" id="KW-1185">Reference proteome</keyword>